<accession>A0A0D9VWN6</accession>
<name>A0A0D9VWN6_9ORYZ</name>
<dbReference type="AlphaFoldDB" id="A0A0D9VWN6"/>
<reference evidence="1" key="3">
    <citation type="submission" date="2015-04" db="UniProtKB">
        <authorList>
            <consortium name="EnsemblPlants"/>
        </authorList>
    </citation>
    <scope>IDENTIFICATION</scope>
</reference>
<keyword evidence="2" id="KW-1185">Reference proteome</keyword>
<sequence>MSEDVFIDDAVDPVVAIVAVIENWSIVAIVDKASYRLYLSEDVVSILVDEVAAAAGYHVDENLGDIVIDDDLVADVVVQSMKRIVGAVKWSWSRSRCQCRAWRRCRYAGMGDTNRS</sequence>
<reference evidence="1 2" key="1">
    <citation type="submission" date="2012-08" db="EMBL/GenBank/DDBJ databases">
        <title>Oryza genome evolution.</title>
        <authorList>
            <person name="Wing R.A."/>
        </authorList>
    </citation>
    <scope>NUCLEOTIDE SEQUENCE</scope>
</reference>
<evidence type="ECO:0000313" key="2">
    <source>
        <dbReference type="Proteomes" id="UP000032180"/>
    </source>
</evidence>
<dbReference type="Proteomes" id="UP000032180">
    <property type="component" value="Chromosome 3"/>
</dbReference>
<dbReference type="Gramene" id="LPERR03G22360.1">
    <property type="protein sequence ID" value="LPERR03G22360.1"/>
    <property type="gene ID" value="LPERR03G22360"/>
</dbReference>
<evidence type="ECO:0000313" key="1">
    <source>
        <dbReference type="EnsemblPlants" id="LPERR03G22360.1"/>
    </source>
</evidence>
<organism evidence="1 2">
    <name type="scientific">Leersia perrieri</name>
    <dbReference type="NCBI Taxonomy" id="77586"/>
    <lineage>
        <taxon>Eukaryota</taxon>
        <taxon>Viridiplantae</taxon>
        <taxon>Streptophyta</taxon>
        <taxon>Embryophyta</taxon>
        <taxon>Tracheophyta</taxon>
        <taxon>Spermatophyta</taxon>
        <taxon>Magnoliopsida</taxon>
        <taxon>Liliopsida</taxon>
        <taxon>Poales</taxon>
        <taxon>Poaceae</taxon>
        <taxon>BOP clade</taxon>
        <taxon>Oryzoideae</taxon>
        <taxon>Oryzeae</taxon>
        <taxon>Oryzinae</taxon>
        <taxon>Leersia</taxon>
    </lineage>
</organism>
<dbReference type="EnsemblPlants" id="LPERR03G22360.1">
    <property type="protein sequence ID" value="LPERR03G22360.1"/>
    <property type="gene ID" value="LPERR03G22360"/>
</dbReference>
<proteinExistence type="predicted"/>
<protein>
    <submittedName>
        <fullName evidence="1">Uncharacterized protein</fullName>
    </submittedName>
</protein>
<reference evidence="2" key="2">
    <citation type="submission" date="2013-12" db="EMBL/GenBank/DDBJ databases">
        <authorList>
            <person name="Yu Y."/>
            <person name="Lee S."/>
            <person name="de Baynast K."/>
            <person name="Wissotski M."/>
            <person name="Liu L."/>
            <person name="Talag J."/>
            <person name="Goicoechea J."/>
            <person name="Angelova A."/>
            <person name="Jetty R."/>
            <person name="Kudrna D."/>
            <person name="Golser W."/>
            <person name="Rivera L."/>
            <person name="Zhang J."/>
            <person name="Wing R."/>
        </authorList>
    </citation>
    <scope>NUCLEOTIDE SEQUENCE</scope>
</reference>
<dbReference type="HOGENOM" id="CLU_2100401_0_0_1"/>